<comment type="similarity">
    <text evidence="1">Belongs to the dTDP-4-dehydrorhamnose 3,5-epimerase family.</text>
</comment>
<dbReference type="PANTHER" id="PTHR21047:SF2">
    <property type="entry name" value="THYMIDINE DIPHOSPHO-4-KETO-RHAMNOSE 3,5-EPIMERASE"/>
    <property type="match status" value="1"/>
</dbReference>
<dbReference type="InterPro" id="IPR000888">
    <property type="entry name" value="RmlC-like"/>
</dbReference>
<accession>A0A1I9S3Q2</accession>
<evidence type="ECO:0000256" key="4">
    <source>
        <dbReference type="PIRSR" id="PIRSR600888-3"/>
    </source>
</evidence>
<dbReference type="InterPro" id="IPR011051">
    <property type="entry name" value="RmlC_Cupin_sf"/>
</dbReference>
<keyword evidence="2" id="KW-0413">Isomerase</keyword>
<gene>
    <name evidence="5" type="primary">rubS2</name>
</gene>
<evidence type="ECO:0000256" key="2">
    <source>
        <dbReference type="ARBA" id="ARBA00023235"/>
    </source>
</evidence>
<dbReference type="GO" id="GO:0005829">
    <property type="term" value="C:cytosol"/>
    <property type="evidence" value="ECO:0007669"/>
    <property type="project" value="TreeGrafter"/>
</dbReference>
<dbReference type="GO" id="GO:0019305">
    <property type="term" value="P:dTDP-rhamnose biosynthetic process"/>
    <property type="evidence" value="ECO:0007669"/>
    <property type="project" value="TreeGrafter"/>
</dbReference>
<evidence type="ECO:0000256" key="3">
    <source>
        <dbReference type="PIRSR" id="PIRSR600888-1"/>
    </source>
</evidence>
<protein>
    <submittedName>
        <fullName evidence="5">dTDP-4-keto-6-deoxy-D-glucose 3,5-epimerase</fullName>
    </submittedName>
</protein>
<dbReference type="Pfam" id="PF00908">
    <property type="entry name" value="dTDP_sugar_isom"/>
    <property type="match status" value="1"/>
</dbReference>
<feature type="active site" description="Proton donor" evidence="3">
    <location>
        <position position="132"/>
    </location>
</feature>
<dbReference type="GO" id="GO:0000271">
    <property type="term" value="P:polysaccharide biosynthetic process"/>
    <property type="evidence" value="ECO:0007669"/>
    <property type="project" value="TreeGrafter"/>
</dbReference>
<dbReference type="CDD" id="cd00438">
    <property type="entry name" value="cupin_RmlC"/>
    <property type="match status" value="1"/>
</dbReference>
<dbReference type="SUPFAM" id="SSF51182">
    <property type="entry name" value="RmlC-like cupins"/>
    <property type="match status" value="1"/>
</dbReference>
<dbReference type="EMBL" id="KX218108">
    <property type="protein sequence ID" value="AOZ61194.1"/>
    <property type="molecule type" value="Genomic_DNA"/>
</dbReference>
<evidence type="ECO:0000313" key="5">
    <source>
        <dbReference type="EMBL" id="AOZ61194.1"/>
    </source>
</evidence>
<dbReference type="Gene3D" id="2.60.120.10">
    <property type="entry name" value="Jelly Rolls"/>
    <property type="match status" value="1"/>
</dbReference>
<feature type="active site" description="Proton acceptor" evidence="3">
    <location>
        <position position="62"/>
    </location>
</feature>
<name>A0A1I9S3Q2_9ACTN</name>
<dbReference type="PANTHER" id="PTHR21047">
    <property type="entry name" value="DTDP-6-DEOXY-D-GLUCOSE-3,5 EPIMERASE"/>
    <property type="match status" value="1"/>
</dbReference>
<evidence type="ECO:0000256" key="1">
    <source>
        <dbReference type="ARBA" id="ARBA00010154"/>
    </source>
</evidence>
<dbReference type="InterPro" id="IPR014710">
    <property type="entry name" value="RmlC-like_jellyroll"/>
</dbReference>
<dbReference type="GO" id="GO:0008830">
    <property type="term" value="F:dTDP-4-dehydrorhamnose 3,5-epimerase activity"/>
    <property type="evidence" value="ECO:0007669"/>
    <property type="project" value="InterPro"/>
</dbReference>
<dbReference type="AlphaFoldDB" id="A0A1I9S3Q2"/>
<feature type="site" description="Participates in a stacking interaction with the thymidine ring of dTDP-4-oxo-6-deoxyglucose" evidence="4">
    <location>
        <position position="138"/>
    </location>
</feature>
<organism evidence="5">
    <name type="scientific">Streptomyces sp. KIB-H033</name>
    <dbReference type="NCBI Taxonomy" id="1912612"/>
    <lineage>
        <taxon>Bacteria</taxon>
        <taxon>Bacillati</taxon>
        <taxon>Actinomycetota</taxon>
        <taxon>Actinomycetes</taxon>
        <taxon>Kitasatosporales</taxon>
        <taxon>Streptomycetaceae</taxon>
        <taxon>Streptomyces</taxon>
    </lineage>
</organism>
<reference evidence="5" key="1">
    <citation type="journal article" date="2016" name="Nat. Commun.">
        <title>Non-enzymatic pyridine ring formation in the biosynthesis of the rubrolone tropolone alkaloids.</title>
        <authorList>
            <person name="Yan Y."/>
            <person name="Yang J."/>
            <person name="Yu Z."/>
            <person name="Yu M."/>
            <person name="Ma Y.T."/>
            <person name="Wang L."/>
            <person name="Su C."/>
            <person name="Luo J."/>
            <person name="Horsman G.P."/>
            <person name="Huang S.X."/>
        </authorList>
    </citation>
    <scope>NUCLEOTIDE SEQUENCE</scope>
    <source>
        <strain evidence="5">KIB-H033</strain>
    </source>
</reference>
<sequence length="204" mass="21917">MQVRKLAVQDAYELVPPTFPDRRGVYCAPFQAAVLAGVLGYTPRFVQVSHAVSHRGAVRGPHYADVPPGQAKYAFCTQGSLLDFVVDVRVGSPTFGAYDTVRLDATGYHAVYLAEGLAHAVVALEPGTTLTYLTSTGYNPAAEHGIDPTDPDLGLPLPEGLKLILSDKDRSAPSLARALAEGRLPRYEDCLAHYDRLRRAAAVA</sequence>
<proteinExistence type="inferred from homology"/>